<dbReference type="Gene3D" id="1.20.1090.10">
    <property type="entry name" value="Dehydroquinate synthase-like - alpha domain"/>
    <property type="match status" value="1"/>
</dbReference>
<comment type="catalytic activity">
    <reaction evidence="1 9">
        <text>7-phospho-2-dehydro-3-deoxy-D-arabino-heptonate = 3-dehydroquinate + phosphate</text>
        <dbReference type="Rhea" id="RHEA:21968"/>
        <dbReference type="ChEBI" id="CHEBI:32364"/>
        <dbReference type="ChEBI" id="CHEBI:43474"/>
        <dbReference type="ChEBI" id="CHEBI:58394"/>
        <dbReference type="EC" id="4.2.3.4"/>
    </reaction>
</comment>
<dbReference type="InterPro" id="IPR050071">
    <property type="entry name" value="Dehydroquinate_synthase"/>
</dbReference>
<dbReference type="Proteomes" id="UP001500236">
    <property type="component" value="Unassembled WGS sequence"/>
</dbReference>
<comment type="cofactor">
    <cofactor evidence="9">
        <name>Co(2+)</name>
        <dbReference type="ChEBI" id="CHEBI:48828"/>
    </cofactor>
    <cofactor evidence="9">
        <name>Zn(2+)</name>
        <dbReference type="ChEBI" id="CHEBI:29105"/>
    </cofactor>
    <text evidence="9">Binds 1 divalent metal cation per subunit. Can use either Co(2+) or Zn(2+).</text>
</comment>
<feature type="binding site" evidence="9">
    <location>
        <position position="189"/>
    </location>
    <ligand>
        <name>NAD(+)</name>
        <dbReference type="ChEBI" id="CHEBI:57540"/>
    </ligand>
</feature>
<dbReference type="PANTHER" id="PTHR43622">
    <property type="entry name" value="3-DEHYDROQUINATE SYNTHASE"/>
    <property type="match status" value="1"/>
</dbReference>
<evidence type="ECO:0000256" key="3">
    <source>
        <dbReference type="ARBA" id="ARBA00004661"/>
    </source>
</evidence>
<feature type="binding site" evidence="9">
    <location>
        <position position="231"/>
    </location>
    <ligand>
        <name>Zn(2+)</name>
        <dbReference type="ChEBI" id="CHEBI:29105"/>
    </ligand>
</feature>
<evidence type="ECO:0000256" key="9">
    <source>
        <dbReference type="HAMAP-Rule" id="MF_00110"/>
    </source>
</evidence>
<dbReference type="InterPro" id="IPR030960">
    <property type="entry name" value="DHQS/DOIS_N"/>
</dbReference>
<keyword evidence="6 9" id="KW-0520">NAD</keyword>
<evidence type="ECO:0000313" key="13">
    <source>
        <dbReference type="EMBL" id="GAA3056795.1"/>
    </source>
</evidence>
<keyword evidence="9" id="KW-0547">Nucleotide-binding</keyword>
<protein>
    <recommendedName>
        <fullName evidence="4 9">3-dehydroquinate synthase</fullName>
        <shortName evidence="9">DHQS</shortName>
        <ecNumber evidence="4 9">4.2.3.4</ecNumber>
    </recommendedName>
</protein>
<name>A0ABP6LR40_9MICC</name>
<keyword evidence="9" id="KW-0963">Cytoplasm</keyword>
<evidence type="ECO:0000256" key="2">
    <source>
        <dbReference type="ARBA" id="ARBA00001911"/>
    </source>
</evidence>
<organism evidence="13 14">
    <name type="scientific">Nesterenkonia aethiopica</name>
    <dbReference type="NCBI Taxonomy" id="269144"/>
    <lineage>
        <taxon>Bacteria</taxon>
        <taxon>Bacillati</taxon>
        <taxon>Actinomycetota</taxon>
        <taxon>Actinomycetes</taxon>
        <taxon>Micrococcales</taxon>
        <taxon>Micrococcaceae</taxon>
        <taxon>Nesterenkonia</taxon>
    </lineage>
</organism>
<feature type="region of interest" description="Disordered" evidence="10">
    <location>
        <begin position="1"/>
        <end position="54"/>
    </location>
</feature>
<keyword evidence="8 9" id="KW-0456">Lyase</keyword>
<evidence type="ECO:0000256" key="8">
    <source>
        <dbReference type="ARBA" id="ARBA00023239"/>
    </source>
</evidence>
<evidence type="ECO:0000256" key="7">
    <source>
        <dbReference type="ARBA" id="ARBA00023141"/>
    </source>
</evidence>
<dbReference type="EC" id="4.2.3.4" evidence="4 9"/>
<feature type="binding site" evidence="9">
    <location>
        <begin position="118"/>
        <end position="123"/>
    </location>
    <ligand>
        <name>NAD(+)</name>
        <dbReference type="ChEBI" id="CHEBI:57540"/>
    </ligand>
</feature>
<comment type="caution">
    <text evidence="13">The sequence shown here is derived from an EMBL/GenBank/DDBJ whole genome shotgun (WGS) entry which is preliminary data.</text>
</comment>
<evidence type="ECO:0000256" key="10">
    <source>
        <dbReference type="SAM" id="MobiDB-lite"/>
    </source>
</evidence>
<comment type="function">
    <text evidence="9">Catalyzes the conversion of 3-deoxy-D-arabino-heptulosonate 7-phosphate (DAHP) to dehydroquinate (DHQ).</text>
</comment>
<keyword evidence="9" id="KW-0862">Zinc</keyword>
<dbReference type="RefSeq" id="WP_344685590.1">
    <property type="nucleotide sequence ID" value="NZ_BAAAVT010000004.1"/>
</dbReference>
<dbReference type="NCBIfam" id="TIGR01357">
    <property type="entry name" value="aroB"/>
    <property type="match status" value="1"/>
</dbReference>
<evidence type="ECO:0000256" key="5">
    <source>
        <dbReference type="ARBA" id="ARBA00022605"/>
    </source>
</evidence>
<feature type="binding site" evidence="9">
    <location>
        <position position="294"/>
    </location>
    <ligand>
        <name>Zn(2+)</name>
        <dbReference type="ChEBI" id="CHEBI:29105"/>
    </ligand>
</feature>
<dbReference type="InterPro" id="IPR056179">
    <property type="entry name" value="DHQS_C"/>
</dbReference>
<comment type="similarity">
    <text evidence="9">Belongs to the sugar phosphate cyclases superfamily. Dehydroquinate synthase family.</text>
</comment>
<accession>A0ABP6LR40</accession>
<evidence type="ECO:0000256" key="6">
    <source>
        <dbReference type="ARBA" id="ARBA00023027"/>
    </source>
</evidence>
<feature type="binding site" evidence="9">
    <location>
        <begin position="216"/>
        <end position="219"/>
    </location>
    <ligand>
        <name>NAD(+)</name>
        <dbReference type="ChEBI" id="CHEBI:57540"/>
    </ligand>
</feature>
<dbReference type="CDD" id="cd08195">
    <property type="entry name" value="DHQS"/>
    <property type="match status" value="1"/>
</dbReference>
<dbReference type="InterPro" id="IPR016037">
    <property type="entry name" value="DHQ_synth_AroB"/>
</dbReference>
<evidence type="ECO:0000259" key="11">
    <source>
        <dbReference type="Pfam" id="PF01761"/>
    </source>
</evidence>
<dbReference type="PANTHER" id="PTHR43622:SF7">
    <property type="entry name" value="3-DEHYDROQUINATE SYNTHASE, CHLOROPLASTIC"/>
    <property type="match status" value="1"/>
</dbReference>
<feature type="binding site" evidence="9">
    <location>
        <begin position="152"/>
        <end position="156"/>
    </location>
    <ligand>
        <name>NAD(+)</name>
        <dbReference type="ChEBI" id="CHEBI:57540"/>
    </ligand>
</feature>
<comment type="subcellular location">
    <subcellularLocation>
        <location evidence="9">Cytoplasm</location>
    </subcellularLocation>
</comment>
<keyword evidence="9" id="KW-0170">Cobalt</keyword>
<keyword evidence="7 9" id="KW-0057">Aromatic amino acid biosynthesis</keyword>
<evidence type="ECO:0000256" key="4">
    <source>
        <dbReference type="ARBA" id="ARBA00013031"/>
    </source>
</evidence>
<comment type="cofactor">
    <cofactor evidence="2 9">
        <name>NAD(+)</name>
        <dbReference type="ChEBI" id="CHEBI:57540"/>
    </cofactor>
</comment>
<evidence type="ECO:0000256" key="1">
    <source>
        <dbReference type="ARBA" id="ARBA00001393"/>
    </source>
</evidence>
<reference evidence="14" key="1">
    <citation type="journal article" date="2019" name="Int. J. Syst. Evol. Microbiol.">
        <title>The Global Catalogue of Microorganisms (GCM) 10K type strain sequencing project: providing services to taxonomists for standard genome sequencing and annotation.</title>
        <authorList>
            <consortium name="The Broad Institute Genomics Platform"/>
            <consortium name="The Broad Institute Genome Sequencing Center for Infectious Disease"/>
            <person name="Wu L."/>
            <person name="Ma J."/>
        </authorList>
    </citation>
    <scope>NUCLEOTIDE SEQUENCE [LARGE SCALE GENOMIC DNA]</scope>
    <source>
        <strain evidence="14">JCM 14309</strain>
    </source>
</reference>
<evidence type="ECO:0000313" key="14">
    <source>
        <dbReference type="Proteomes" id="UP001500236"/>
    </source>
</evidence>
<dbReference type="SUPFAM" id="SSF56796">
    <property type="entry name" value="Dehydroquinate synthase-like"/>
    <property type="match status" value="1"/>
</dbReference>
<feature type="binding site" evidence="9">
    <location>
        <position position="198"/>
    </location>
    <ligand>
        <name>NAD(+)</name>
        <dbReference type="ChEBI" id="CHEBI:57540"/>
    </ligand>
</feature>
<dbReference type="Pfam" id="PF01761">
    <property type="entry name" value="DHQ_synthase"/>
    <property type="match status" value="1"/>
</dbReference>
<keyword evidence="14" id="KW-1185">Reference proteome</keyword>
<sequence length="415" mass="44096">MSPQADPAPENTAPENPAPESASSERASLESTTPDGGPATGAEPTVITVGEGRGTGGQELGYDVVIGNGLLGRLPQMIGAQAERVLVIHPRALRATGDVVREDLENAGYKAVVAEIPDAEEGKHIQVAAFCWQVLGQNDFTRSDAVVAVGGGAVTDVAGFVAATWLRGVRVVHMPTTLLAMVDAAVGGKTGINTSEGKNLVGAFHQPAAVLADLDTLLTLPRNELVAGLAEVVKCGFIADEKILEIIESSPEQAQNPHSHQLRELIERAIRVKASVVGQDPKESGLRESLNYGHTLAHAIELAERYQWRHGAAVSVGMVFAAELARSLGRLDDATADRHRSVLTSLGLPVTYRDDRWNQLLEGIRRDKKNRGDQLRFVLLAGQGQPATVEIPDASILFATYQEIAESDEGTTVSL</sequence>
<keyword evidence="5 9" id="KW-0028">Amino-acid biosynthesis</keyword>
<evidence type="ECO:0000259" key="12">
    <source>
        <dbReference type="Pfam" id="PF24621"/>
    </source>
</evidence>
<feature type="binding site" evidence="9">
    <location>
        <position position="310"/>
    </location>
    <ligand>
        <name>Zn(2+)</name>
        <dbReference type="ChEBI" id="CHEBI:29105"/>
    </ligand>
</feature>
<feature type="domain" description="3-dehydroquinate synthase C-terminal" evidence="12">
    <location>
        <begin position="228"/>
        <end position="370"/>
    </location>
</feature>
<feature type="binding site" evidence="9">
    <location>
        <begin position="176"/>
        <end position="177"/>
    </location>
    <ligand>
        <name>NAD(+)</name>
        <dbReference type="ChEBI" id="CHEBI:57540"/>
    </ligand>
</feature>
<dbReference type="Pfam" id="PF24621">
    <property type="entry name" value="DHQS_C"/>
    <property type="match status" value="1"/>
</dbReference>
<proteinExistence type="inferred from homology"/>
<feature type="domain" description="3-dehydroquinate synthase N-terminal" evidence="11">
    <location>
        <begin position="115"/>
        <end position="225"/>
    </location>
</feature>
<comment type="pathway">
    <text evidence="3 9">Metabolic intermediate biosynthesis; chorismate biosynthesis; chorismate from D-erythrose 4-phosphate and phosphoenolpyruvate: step 2/7.</text>
</comment>
<keyword evidence="9" id="KW-0479">Metal-binding</keyword>
<gene>
    <name evidence="9 13" type="primary">aroB</name>
    <name evidence="13" type="ORF">GCM10010529_08350</name>
</gene>
<dbReference type="EMBL" id="BAAAVT010000004">
    <property type="protein sequence ID" value="GAA3056795.1"/>
    <property type="molecule type" value="Genomic_DNA"/>
</dbReference>
<dbReference type="HAMAP" id="MF_00110">
    <property type="entry name" value="DHQ_synthase"/>
    <property type="match status" value="1"/>
</dbReference>
<dbReference type="Gene3D" id="3.40.50.1970">
    <property type="match status" value="1"/>
</dbReference>
<feature type="compositionally biased region" description="Low complexity" evidence="10">
    <location>
        <begin position="7"/>
        <end position="33"/>
    </location>
</feature>